<dbReference type="EMBL" id="BAABLO010000004">
    <property type="protein sequence ID" value="GAA4716570.1"/>
    <property type="molecule type" value="Genomic_DNA"/>
</dbReference>
<sequence length="182" mass="19935">MCEYCGCQDIATIAELTREHDAVVAEISRIRTFVRDGDIGGAAVVARRINGILRPHTLVEERGLFPHLALEFPEHVAALQREHSEIEAVLAEAAAPVPPGPDWPRRLLEAVENLREHILKEQDGLFPAALSILDSSAWTSVEAIRAKVGSEVSSNSTPGVAHRRHGEQIHGVDADLQRTHQT</sequence>
<accession>A0ABP8XW30</accession>
<feature type="compositionally biased region" description="Basic and acidic residues" evidence="1">
    <location>
        <begin position="166"/>
        <end position="182"/>
    </location>
</feature>
<evidence type="ECO:0000256" key="1">
    <source>
        <dbReference type="SAM" id="MobiDB-lite"/>
    </source>
</evidence>
<reference evidence="4" key="1">
    <citation type="journal article" date="2019" name="Int. J. Syst. Evol. Microbiol.">
        <title>The Global Catalogue of Microorganisms (GCM) 10K type strain sequencing project: providing services to taxonomists for standard genome sequencing and annotation.</title>
        <authorList>
            <consortium name="The Broad Institute Genomics Platform"/>
            <consortium name="The Broad Institute Genome Sequencing Center for Infectious Disease"/>
            <person name="Wu L."/>
            <person name="Ma J."/>
        </authorList>
    </citation>
    <scope>NUCLEOTIDE SEQUENCE [LARGE SCALE GENOMIC DNA]</scope>
    <source>
        <strain evidence="4">JCM 18961</strain>
    </source>
</reference>
<organism evidence="3 4">
    <name type="scientific">Pedococcus ginsenosidimutans</name>
    <dbReference type="NCBI Taxonomy" id="490570"/>
    <lineage>
        <taxon>Bacteria</taxon>
        <taxon>Bacillati</taxon>
        <taxon>Actinomycetota</taxon>
        <taxon>Actinomycetes</taxon>
        <taxon>Micrococcales</taxon>
        <taxon>Intrasporangiaceae</taxon>
        <taxon>Pedococcus</taxon>
    </lineage>
</organism>
<gene>
    <name evidence="3" type="ORF">GCM10025782_11910</name>
</gene>
<feature type="domain" description="Hemerythrin-like" evidence="2">
    <location>
        <begin position="13"/>
        <end position="129"/>
    </location>
</feature>
<proteinExistence type="predicted"/>
<name>A0ABP8XW30_9MICO</name>
<feature type="region of interest" description="Disordered" evidence="1">
    <location>
        <begin position="152"/>
        <end position="182"/>
    </location>
</feature>
<dbReference type="Proteomes" id="UP001500556">
    <property type="component" value="Unassembled WGS sequence"/>
</dbReference>
<comment type="caution">
    <text evidence="3">The sequence shown here is derived from an EMBL/GenBank/DDBJ whole genome shotgun (WGS) entry which is preliminary data.</text>
</comment>
<evidence type="ECO:0000313" key="4">
    <source>
        <dbReference type="Proteomes" id="UP001500556"/>
    </source>
</evidence>
<evidence type="ECO:0000313" key="3">
    <source>
        <dbReference type="EMBL" id="GAA4716570.1"/>
    </source>
</evidence>
<dbReference type="InterPro" id="IPR012312">
    <property type="entry name" value="Hemerythrin-like"/>
</dbReference>
<dbReference type="RefSeq" id="WP_345501828.1">
    <property type="nucleotide sequence ID" value="NZ_BAABLO010000004.1"/>
</dbReference>
<dbReference type="Gene3D" id="1.20.120.520">
    <property type="entry name" value="nmb1532 protein domain like"/>
    <property type="match status" value="1"/>
</dbReference>
<keyword evidence="4" id="KW-1185">Reference proteome</keyword>
<dbReference type="Pfam" id="PF01814">
    <property type="entry name" value="Hemerythrin"/>
    <property type="match status" value="1"/>
</dbReference>
<protein>
    <submittedName>
        <fullName evidence="3">Hemerythrin domain-containing protein</fullName>
    </submittedName>
</protein>
<evidence type="ECO:0000259" key="2">
    <source>
        <dbReference type="Pfam" id="PF01814"/>
    </source>
</evidence>